<organism evidence="2">
    <name type="scientific">marine metagenome</name>
    <dbReference type="NCBI Taxonomy" id="408172"/>
    <lineage>
        <taxon>unclassified sequences</taxon>
        <taxon>metagenomes</taxon>
        <taxon>ecological metagenomes</taxon>
    </lineage>
</organism>
<evidence type="ECO:0000259" key="1">
    <source>
        <dbReference type="Pfam" id="PF01575"/>
    </source>
</evidence>
<dbReference type="SUPFAM" id="SSF54637">
    <property type="entry name" value="Thioesterase/thiol ester dehydrase-isomerase"/>
    <property type="match status" value="1"/>
</dbReference>
<dbReference type="EMBL" id="UINC01058726">
    <property type="protein sequence ID" value="SVB81320.1"/>
    <property type="molecule type" value="Genomic_DNA"/>
</dbReference>
<dbReference type="GO" id="GO:0019171">
    <property type="term" value="F:(3R)-hydroxyacyl-[acyl-carrier-protein] dehydratase activity"/>
    <property type="evidence" value="ECO:0007669"/>
    <property type="project" value="TreeGrafter"/>
</dbReference>
<dbReference type="GO" id="GO:0006633">
    <property type="term" value="P:fatty acid biosynthetic process"/>
    <property type="evidence" value="ECO:0007669"/>
    <property type="project" value="TreeGrafter"/>
</dbReference>
<reference evidence="2" key="1">
    <citation type="submission" date="2018-05" db="EMBL/GenBank/DDBJ databases">
        <authorList>
            <person name="Lanie J.A."/>
            <person name="Ng W.-L."/>
            <person name="Kazmierczak K.M."/>
            <person name="Andrzejewski T.M."/>
            <person name="Davidsen T.M."/>
            <person name="Wayne K.J."/>
            <person name="Tettelin H."/>
            <person name="Glass J.I."/>
            <person name="Rusch D."/>
            <person name="Podicherti R."/>
            <person name="Tsui H.-C.T."/>
            <person name="Winkler M.E."/>
        </authorList>
    </citation>
    <scope>NUCLEOTIDE SEQUENCE</scope>
</reference>
<feature type="domain" description="MaoC-like" evidence="1">
    <location>
        <begin position="21"/>
        <end position="119"/>
    </location>
</feature>
<sequence>MNKKFNEYIFDEIKIGMKETFQVTITEAMENDFANITGNYNPLASNEEYAATTDYKKRICPGMFTASFFSRLTGMHLPGKYALVFSQSLNFVNICYIGDTITVEGEVIEKNNATRMITLNTVITNHEGKKLVYGEARVAFRKY</sequence>
<evidence type="ECO:0000313" key="2">
    <source>
        <dbReference type="EMBL" id="SVB81320.1"/>
    </source>
</evidence>
<gene>
    <name evidence="2" type="ORF">METZ01_LOCUS234174</name>
</gene>
<protein>
    <recommendedName>
        <fullName evidence="1">MaoC-like domain-containing protein</fullName>
    </recommendedName>
</protein>
<dbReference type="InterPro" id="IPR050965">
    <property type="entry name" value="UPF0336/Enoyl-CoA_hydratase"/>
</dbReference>
<dbReference type="AlphaFoldDB" id="A0A382H233"/>
<dbReference type="PANTHER" id="PTHR43437:SF3">
    <property type="entry name" value="HYDROXYACYL-THIOESTER DEHYDRATASE TYPE 2, MITOCHONDRIAL"/>
    <property type="match status" value="1"/>
</dbReference>
<dbReference type="Pfam" id="PF01575">
    <property type="entry name" value="MaoC_dehydratas"/>
    <property type="match status" value="1"/>
</dbReference>
<proteinExistence type="predicted"/>
<accession>A0A382H233</accession>
<name>A0A382H233_9ZZZZ</name>
<dbReference type="InterPro" id="IPR029069">
    <property type="entry name" value="HotDog_dom_sf"/>
</dbReference>
<dbReference type="Gene3D" id="3.10.129.10">
    <property type="entry name" value="Hotdog Thioesterase"/>
    <property type="match status" value="1"/>
</dbReference>
<dbReference type="CDD" id="cd03449">
    <property type="entry name" value="R_hydratase"/>
    <property type="match status" value="1"/>
</dbReference>
<dbReference type="PANTHER" id="PTHR43437">
    <property type="entry name" value="HYDROXYACYL-THIOESTER DEHYDRATASE TYPE 2, MITOCHONDRIAL-RELATED"/>
    <property type="match status" value="1"/>
</dbReference>
<dbReference type="InterPro" id="IPR002539">
    <property type="entry name" value="MaoC-like_dom"/>
</dbReference>